<dbReference type="Proteomes" id="UP001516400">
    <property type="component" value="Unassembled WGS sequence"/>
</dbReference>
<protein>
    <submittedName>
        <fullName evidence="1">Uncharacterized protein</fullName>
    </submittedName>
</protein>
<keyword evidence="2" id="KW-1185">Reference proteome</keyword>
<evidence type="ECO:0000313" key="2">
    <source>
        <dbReference type="Proteomes" id="UP001516400"/>
    </source>
</evidence>
<comment type="caution">
    <text evidence="1">The sequence shown here is derived from an EMBL/GenBank/DDBJ whole genome shotgun (WGS) entry which is preliminary data.</text>
</comment>
<organism evidence="1 2">
    <name type="scientific">Cryptolaemus montrouzieri</name>
    <dbReference type="NCBI Taxonomy" id="559131"/>
    <lineage>
        <taxon>Eukaryota</taxon>
        <taxon>Metazoa</taxon>
        <taxon>Ecdysozoa</taxon>
        <taxon>Arthropoda</taxon>
        <taxon>Hexapoda</taxon>
        <taxon>Insecta</taxon>
        <taxon>Pterygota</taxon>
        <taxon>Neoptera</taxon>
        <taxon>Endopterygota</taxon>
        <taxon>Coleoptera</taxon>
        <taxon>Polyphaga</taxon>
        <taxon>Cucujiformia</taxon>
        <taxon>Coccinelloidea</taxon>
        <taxon>Coccinellidae</taxon>
        <taxon>Scymninae</taxon>
        <taxon>Scymnini</taxon>
        <taxon>Cryptolaemus</taxon>
    </lineage>
</organism>
<dbReference type="EMBL" id="JABFTP020000021">
    <property type="protein sequence ID" value="KAL3270258.1"/>
    <property type="molecule type" value="Genomic_DNA"/>
</dbReference>
<sequence>MQVNMVPNSSVSKLAETFEALYRARRQTLEDVLQKVRNAKDKINNIYSAREHETVNHPTLKAKKLKKRVTMQTRKKYSETSVNMPIATDYQEIDSGDFRYKVHNLVTYKESSLLIKFQKYK</sequence>
<reference evidence="1 2" key="1">
    <citation type="journal article" date="2021" name="BMC Biol.">
        <title>Horizontally acquired antibacterial genes associated with adaptive radiation of ladybird beetles.</title>
        <authorList>
            <person name="Li H.S."/>
            <person name="Tang X.F."/>
            <person name="Huang Y.H."/>
            <person name="Xu Z.Y."/>
            <person name="Chen M.L."/>
            <person name="Du X.Y."/>
            <person name="Qiu B.Y."/>
            <person name="Chen P.T."/>
            <person name="Zhang W."/>
            <person name="Slipinski A."/>
            <person name="Escalona H.E."/>
            <person name="Waterhouse R.M."/>
            <person name="Zwick A."/>
            <person name="Pang H."/>
        </authorList>
    </citation>
    <scope>NUCLEOTIDE SEQUENCE [LARGE SCALE GENOMIC DNA]</scope>
    <source>
        <strain evidence="1">SYSU2018</strain>
    </source>
</reference>
<gene>
    <name evidence="1" type="ORF">HHI36_009314</name>
</gene>
<name>A0ABD2MUV3_9CUCU</name>
<proteinExistence type="predicted"/>
<accession>A0ABD2MUV3</accession>
<evidence type="ECO:0000313" key="1">
    <source>
        <dbReference type="EMBL" id="KAL3270258.1"/>
    </source>
</evidence>
<dbReference type="AlphaFoldDB" id="A0ABD2MUV3"/>